<evidence type="ECO:0000313" key="4">
    <source>
        <dbReference type="Proteomes" id="UP000567885"/>
    </source>
</evidence>
<evidence type="ECO:0000256" key="1">
    <source>
        <dbReference type="SAM" id="MobiDB-lite"/>
    </source>
</evidence>
<keyword evidence="4" id="KW-1185">Reference proteome</keyword>
<feature type="region of interest" description="Disordered" evidence="1">
    <location>
        <begin position="22"/>
        <end position="50"/>
    </location>
</feature>
<evidence type="ECO:0000259" key="2">
    <source>
        <dbReference type="Pfam" id="PF20516"/>
    </source>
</evidence>
<dbReference type="OrthoDB" id="4161186at2759"/>
<organism evidence="3 4">
    <name type="scientific">Fusarium heterosporum</name>
    <dbReference type="NCBI Taxonomy" id="42747"/>
    <lineage>
        <taxon>Eukaryota</taxon>
        <taxon>Fungi</taxon>
        <taxon>Dikarya</taxon>
        <taxon>Ascomycota</taxon>
        <taxon>Pezizomycotina</taxon>
        <taxon>Sordariomycetes</taxon>
        <taxon>Hypocreomycetidae</taxon>
        <taxon>Hypocreales</taxon>
        <taxon>Nectriaceae</taxon>
        <taxon>Fusarium</taxon>
        <taxon>Fusarium heterosporum species complex</taxon>
    </lineage>
</organism>
<dbReference type="AlphaFoldDB" id="A0A8H5SRG8"/>
<dbReference type="Proteomes" id="UP000567885">
    <property type="component" value="Unassembled WGS sequence"/>
</dbReference>
<evidence type="ECO:0000313" key="3">
    <source>
        <dbReference type="EMBL" id="KAF5658569.1"/>
    </source>
</evidence>
<dbReference type="EMBL" id="JAAGWQ010000234">
    <property type="protein sequence ID" value="KAF5658569.1"/>
    <property type="molecule type" value="Genomic_DNA"/>
</dbReference>
<dbReference type="Pfam" id="PF20516">
    <property type="entry name" value="PDDEXK_12"/>
    <property type="match status" value="1"/>
</dbReference>
<proteinExistence type="predicted"/>
<gene>
    <name evidence="3" type="ORF">FHETE_9805</name>
</gene>
<reference evidence="3 4" key="1">
    <citation type="submission" date="2020-05" db="EMBL/GenBank/DDBJ databases">
        <title>Identification and distribution of gene clusters putatively required for synthesis of sphingolipid metabolism inhibitors in phylogenetically diverse species of the filamentous fungus Fusarium.</title>
        <authorList>
            <person name="Kim H.-S."/>
            <person name="Busman M."/>
            <person name="Brown D.W."/>
            <person name="Divon H."/>
            <person name="Uhlig S."/>
            <person name="Proctor R.H."/>
        </authorList>
    </citation>
    <scope>NUCLEOTIDE SEQUENCE [LARGE SCALE GENOMIC DNA]</scope>
    <source>
        <strain evidence="3 4">NRRL 20693</strain>
    </source>
</reference>
<protein>
    <recommendedName>
        <fullName evidence="2">PD-(D/E)XK nuclease-like domain-containing protein</fullName>
    </recommendedName>
</protein>
<feature type="domain" description="PD-(D/E)XK nuclease-like" evidence="2">
    <location>
        <begin position="174"/>
        <end position="435"/>
    </location>
</feature>
<comment type="caution">
    <text evidence="3">The sequence shown here is derived from an EMBL/GenBank/DDBJ whole genome shotgun (WGS) entry which is preliminary data.</text>
</comment>
<dbReference type="InterPro" id="IPR046797">
    <property type="entry name" value="PDDEXK_12"/>
</dbReference>
<sequence>MSLDQRIRTWLGSISDTFEPLAPLERKRPYEETQSTPQKRHRTDSPIGETSSLNLQIHQFGLKRQRSVLGDGVHSRTGPEGRVLGRVASMPLLVPRPHDFNPLPKTYTQADYFSLQLSPNDLPLSLRNFMNKVDEIVKGDGILPNSERSWIRDTSKVSYYQDWNWAREGPQSERYFHDDRNKLGATPHMGIVNKILYQAQFCQTSGASQADWNIEVTQRILEASLRPLSGPGCSQLVDFRSGTTATVIPEYNTDTLRPRQTDFSVYIDPACDTDPQVSRQVHTFRQSLPRSTFNHVDLPTLHARPIALSVETLQDNTMGFAGLRKGVSMLPHYKFLQALLAKRYEASQTRRSWEQQNDGEMHPDSYFTAAPQLLDFLPGIVIQGHKWHLVVAVPQGDKMGFYERISFGNTASSKGIYQIICVLQLLQHWAREIYWPWLRNLLMKWPRRPGVGQ</sequence>
<name>A0A8H5SRG8_FUSHE</name>
<accession>A0A8H5SRG8</accession>